<dbReference type="InterPro" id="IPR006597">
    <property type="entry name" value="Sel1-like"/>
</dbReference>
<accession>A0A9P9L7Z8</accession>
<keyword evidence="4" id="KW-1185">Reference proteome</keyword>
<comment type="caution">
    <text evidence="3">The sequence shown here is derived from an EMBL/GenBank/DDBJ whole genome shotgun (WGS) entry which is preliminary data.</text>
</comment>
<dbReference type="SMART" id="SM00671">
    <property type="entry name" value="SEL1"/>
    <property type="match status" value="5"/>
</dbReference>
<dbReference type="Proteomes" id="UP000736672">
    <property type="component" value="Unassembled WGS sequence"/>
</dbReference>
<dbReference type="SUPFAM" id="SSF53067">
    <property type="entry name" value="Actin-like ATPase domain"/>
    <property type="match status" value="1"/>
</dbReference>
<keyword evidence="1" id="KW-0677">Repeat</keyword>
<dbReference type="CDD" id="cd10170">
    <property type="entry name" value="ASKHA_NBD_HSP70"/>
    <property type="match status" value="1"/>
</dbReference>
<reference evidence="3" key="1">
    <citation type="journal article" date="2021" name="Nat. Commun.">
        <title>Genetic determinants of endophytism in the Arabidopsis root mycobiome.</title>
        <authorList>
            <person name="Mesny F."/>
            <person name="Miyauchi S."/>
            <person name="Thiergart T."/>
            <person name="Pickel B."/>
            <person name="Atanasova L."/>
            <person name="Karlsson M."/>
            <person name="Huettel B."/>
            <person name="Barry K.W."/>
            <person name="Haridas S."/>
            <person name="Chen C."/>
            <person name="Bauer D."/>
            <person name="Andreopoulos W."/>
            <person name="Pangilinan J."/>
            <person name="LaButti K."/>
            <person name="Riley R."/>
            <person name="Lipzen A."/>
            <person name="Clum A."/>
            <person name="Drula E."/>
            <person name="Henrissat B."/>
            <person name="Kohler A."/>
            <person name="Grigoriev I.V."/>
            <person name="Martin F.M."/>
            <person name="Hacquard S."/>
        </authorList>
    </citation>
    <scope>NUCLEOTIDE SEQUENCE</scope>
    <source>
        <strain evidence="3">FSSC 5 MPI-SDFR-AT-0091</strain>
    </source>
</reference>
<dbReference type="OrthoDB" id="20872at2759"/>
<evidence type="ECO:0000256" key="2">
    <source>
        <dbReference type="SAM" id="MobiDB-lite"/>
    </source>
</evidence>
<evidence type="ECO:0000313" key="4">
    <source>
        <dbReference type="Proteomes" id="UP000736672"/>
    </source>
</evidence>
<dbReference type="Pfam" id="PF08238">
    <property type="entry name" value="Sel1"/>
    <property type="match status" value="5"/>
</dbReference>
<feature type="compositionally biased region" description="Low complexity" evidence="2">
    <location>
        <begin position="102"/>
        <end position="113"/>
    </location>
</feature>
<feature type="region of interest" description="Disordered" evidence="2">
    <location>
        <begin position="665"/>
        <end position="707"/>
    </location>
</feature>
<proteinExistence type="predicted"/>
<organism evidence="3 4">
    <name type="scientific">Fusarium solani</name>
    <name type="common">Filamentous fungus</name>
    <dbReference type="NCBI Taxonomy" id="169388"/>
    <lineage>
        <taxon>Eukaryota</taxon>
        <taxon>Fungi</taxon>
        <taxon>Dikarya</taxon>
        <taxon>Ascomycota</taxon>
        <taxon>Pezizomycotina</taxon>
        <taxon>Sordariomycetes</taxon>
        <taxon>Hypocreomycetidae</taxon>
        <taxon>Hypocreales</taxon>
        <taxon>Nectriaceae</taxon>
        <taxon>Fusarium</taxon>
        <taxon>Fusarium solani species complex</taxon>
    </lineage>
</organism>
<dbReference type="Gene3D" id="1.25.40.10">
    <property type="entry name" value="Tetratricopeptide repeat domain"/>
    <property type="match status" value="2"/>
</dbReference>
<dbReference type="PANTHER" id="PTHR46430">
    <property type="entry name" value="PROTEIN SKT5-RELATED"/>
    <property type="match status" value="1"/>
</dbReference>
<evidence type="ECO:0000313" key="3">
    <source>
        <dbReference type="EMBL" id="KAH7275681.1"/>
    </source>
</evidence>
<feature type="compositionally biased region" description="Basic and acidic residues" evidence="2">
    <location>
        <begin position="673"/>
        <end position="687"/>
    </location>
</feature>
<dbReference type="InterPro" id="IPR051726">
    <property type="entry name" value="Chitin_Synth_Reg"/>
</dbReference>
<dbReference type="InterPro" id="IPR043129">
    <property type="entry name" value="ATPase_NBD"/>
</dbReference>
<feature type="region of interest" description="Disordered" evidence="2">
    <location>
        <begin position="85"/>
        <end position="137"/>
    </location>
</feature>
<dbReference type="SUPFAM" id="SSF81901">
    <property type="entry name" value="HCP-like"/>
    <property type="match status" value="2"/>
</dbReference>
<dbReference type="InterPro" id="IPR011990">
    <property type="entry name" value="TPR-like_helical_dom_sf"/>
</dbReference>
<dbReference type="PANTHER" id="PTHR46430:SF2">
    <property type="entry name" value="CHITIN SYNTHASE REGULATORY FACTOR 4"/>
    <property type="match status" value="1"/>
</dbReference>
<protein>
    <submittedName>
        <fullName evidence="3">Uncharacterized protein</fullName>
    </submittedName>
</protein>
<dbReference type="Gene3D" id="3.90.640.10">
    <property type="entry name" value="Actin, Chain A, domain 4"/>
    <property type="match status" value="1"/>
</dbReference>
<name>A0A9P9L7Z8_FUSSL</name>
<sequence length="1409" mass="159016">MERANELCRRTEECLSLFQDVSKHQTLADDDWFEDRAADFVWWSHGLKAQKTGRSSLDYRLRDRPDIQKVIEGLLDSLAQALNDCLQPGSMHDDHEGEASESETSSSGSSWSEFSDEANQSKDKDEADTPNTEDSDPRFYIETNLKLLAKISIAIRRSGAKLRYLKADAYLKAHSDDDEYTQLRSHLLFLILVGPYEQKLFGELRRLTTKEQLPKAVEIVICSWIVDPSRATSNQQRLVETNITRRNRIAYARRFISKGAAPTKGKEAAAPTIVPSPLPDAVLRPAKEPSAFGADEQEPFPIADPIKALPISPEPAESLTAKTLTATELGSQFVLPVIVPFEPKKGAMSVVTKMTQTGIKQDYPTCPGKKGSFQCPYCVQVLSEDYTVKSRWRGHVAQDLNPYSCIYQDCPDSHDLYATREEWIKHIRSQHNEERWVCDDCIFESDQDDEFIFDSQELWESHMRSRHSCPDDRLTLLCSMSKRKLVELAQCPLCKRPCGHSRPDGDDHIAEHLHSWALRALPWDLNPDDEASSDSPEMGSENDLARMSEMSELPEDETDSITATISDAIEREVARWKAHQPHGDFVFSDGFYSLVAAFEDIIGIWSPHAQLDTQNETALQHLISINQAMAQLYHDSEFTVQQRRDMEDNLRISIELGVEYMTGVLSAEEEEPSREPSIDADEPERPKAPPPPPVVGIPNVTGENIPPSDDEKEAILENAREHVLHSNDPEMQLVWARDVLAWAMTAEKVRRREPVTQPIPDTERQLRTSALDIMEFLAQQDHPEALYHEGKWLELGQFGRAVDIEQALDRYRRAADGGYGRAHYRLGKLYQREWDDWETALKHYEKGEGLGDAAASLHLAFRYLHSSHFEEPDLEKGLALLKQSADNADEDAPQGAYVYGLAILGDLPGLAIHESFLPKDTSMAFMYIEKSAYIGYSKAQWRVGVAYEMGTLGCPVDAAKSIHYFHLAARQGWGTAAYDLSRWFLPSTGKEALVVADPALSFKFAQWGASEDDGGSKYMMGYHYETGTYVLEDIGEARKWYERASHHGWGDIRQWSCEQLAALEERDEFFFGVALDGRSRLSRLGIHIEPRTLVVAMDVGEMFSSVSWADPSQPFDIEHLELFGTDGPRFEPHSQISTHYDPKRARGNPISQAARLRESTNTHRQTCFSLWKDLSSSVDQVRDQALGLLEAHSGDVVIVCDCGGTGARAASYEVVHGAPPLVHQLISWDSEEFGTRSVDMEFIDYLLNRSGLSWRTSSKSAQDELDRLIAEEWEYGIKRTFRGDERDDINLQVPKKATSVIGRLRRTSSTLSIKPETILKFFEKTLETIEQVINAQFAALDAIGRKPNSIVLVGGMALSPCVFRHLRQKFDITFHRPDLNGRSSFSQGVMELEHQNLVANRSPFLAEVE</sequence>
<evidence type="ECO:0000256" key="1">
    <source>
        <dbReference type="ARBA" id="ARBA00022737"/>
    </source>
</evidence>
<dbReference type="Gene3D" id="3.30.420.40">
    <property type="match status" value="1"/>
</dbReference>
<dbReference type="EMBL" id="JAGTJS010000001">
    <property type="protein sequence ID" value="KAH7275681.1"/>
    <property type="molecule type" value="Genomic_DNA"/>
</dbReference>
<gene>
    <name evidence="3" type="ORF">B0J15DRAFT_383256</name>
</gene>